<dbReference type="AlphaFoldDB" id="A0A443SI71"/>
<evidence type="ECO:0000256" key="12">
    <source>
        <dbReference type="ARBA" id="ARBA00023098"/>
    </source>
</evidence>
<organism evidence="19 20">
    <name type="scientific">Leptotrombidium deliense</name>
    <dbReference type="NCBI Taxonomy" id="299467"/>
    <lineage>
        <taxon>Eukaryota</taxon>
        <taxon>Metazoa</taxon>
        <taxon>Ecdysozoa</taxon>
        <taxon>Arthropoda</taxon>
        <taxon>Chelicerata</taxon>
        <taxon>Arachnida</taxon>
        <taxon>Acari</taxon>
        <taxon>Acariformes</taxon>
        <taxon>Trombidiformes</taxon>
        <taxon>Prostigmata</taxon>
        <taxon>Anystina</taxon>
        <taxon>Parasitengona</taxon>
        <taxon>Trombiculoidea</taxon>
        <taxon>Trombiculidae</taxon>
        <taxon>Leptotrombidium</taxon>
    </lineage>
</organism>
<dbReference type="GO" id="GO:0016042">
    <property type="term" value="P:lipid catabolic process"/>
    <property type="evidence" value="ECO:0007669"/>
    <property type="project" value="UniProtKB-KW"/>
</dbReference>
<dbReference type="GO" id="GO:0004623">
    <property type="term" value="F:phospholipase A2 activity"/>
    <property type="evidence" value="ECO:0007669"/>
    <property type="project" value="UniProtKB-EC"/>
</dbReference>
<keyword evidence="7" id="KW-0964">Secreted</keyword>
<keyword evidence="8" id="KW-0479">Metal-binding</keyword>
<evidence type="ECO:0000256" key="8">
    <source>
        <dbReference type="ARBA" id="ARBA00022723"/>
    </source>
</evidence>
<accession>A0A443SI71</accession>
<comment type="caution">
    <text evidence="19">The sequence shown here is derived from an EMBL/GenBank/DDBJ whole genome shotgun (WGS) entry which is preliminary data.</text>
</comment>
<evidence type="ECO:0000256" key="11">
    <source>
        <dbReference type="ARBA" id="ARBA00022963"/>
    </source>
</evidence>
<evidence type="ECO:0000256" key="10">
    <source>
        <dbReference type="ARBA" id="ARBA00022837"/>
    </source>
</evidence>
<evidence type="ECO:0000256" key="5">
    <source>
        <dbReference type="ARBA" id="ARBA00013278"/>
    </source>
</evidence>
<dbReference type="Proteomes" id="UP000288716">
    <property type="component" value="Unassembled WGS sequence"/>
</dbReference>
<evidence type="ECO:0000256" key="3">
    <source>
        <dbReference type="ARBA" id="ARBA00004613"/>
    </source>
</evidence>
<dbReference type="GO" id="GO:0006644">
    <property type="term" value="P:phospholipid metabolic process"/>
    <property type="evidence" value="ECO:0007669"/>
    <property type="project" value="InterPro"/>
</dbReference>
<dbReference type="STRING" id="299467.A0A443SI71"/>
<evidence type="ECO:0000256" key="17">
    <source>
        <dbReference type="SAM" id="SignalP"/>
    </source>
</evidence>
<evidence type="ECO:0000313" key="19">
    <source>
        <dbReference type="EMBL" id="RWS27226.1"/>
    </source>
</evidence>
<evidence type="ECO:0000259" key="18">
    <source>
        <dbReference type="Pfam" id="PF05826"/>
    </source>
</evidence>
<evidence type="ECO:0000256" key="4">
    <source>
        <dbReference type="ARBA" id="ARBA00009659"/>
    </source>
</evidence>
<evidence type="ECO:0000256" key="15">
    <source>
        <dbReference type="ARBA" id="ARBA00029903"/>
    </source>
</evidence>
<dbReference type="InterPro" id="IPR033113">
    <property type="entry name" value="PLA2_histidine"/>
</dbReference>
<dbReference type="EMBL" id="NCKV01002170">
    <property type="protein sequence ID" value="RWS27226.1"/>
    <property type="molecule type" value="Genomic_DNA"/>
</dbReference>
<dbReference type="Pfam" id="PF05826">
    <property type="entry name" value="Phospholip_A2_2"/>
    <property type="match status" value="1"/>
</dbReference>
<dbReference type="InterPro" id="IPR016090">
    <property type="entry name" value="PLA2-like_dom"/>
</dbReference>
<dbReference type="FunFam" id="1.20.90.10:FF:000002">
    <property type="entry name" value="Phospholipase A2 group III"/>
    <property type="match status" value="1"/>
</dbReference>
<keyword evidence="14" id="KW-1015">Disulfide bond</keyword>
<feature type="chain" id="PRO_5019125081" description="Phospholipase A2" evidence="17">
    <location>
        <begin position="22"/>
        <end position="358"/>
    </location>
</feature>
<keyword evidence="9" id="KW-0378">Hydrolase</keyword>
<feature type="domain" description="Phospholipase A2-like central" evidence="18">
    <location>
        <begin position="227"/>
        <end position="321"/>
    </location>
</feature>
<keyword evidence="12" id="KW-0443">Lipid metabolism</keyword>
<evidence type="ECO:0000256" key="14">
    <source>
        <dbReference type="ARBA" id="ARBA00023157"/>
    </source>
</evidence>
<gene>
    <name evidence="19" type="ORF">B4U80_07251</name>
</gene>
<keyword evidence="20" id="KW-1185">Reference proteome</keyword>
<feature type="signal peptide" evidence="17">
    <location>
        <begin position="1"/>
        <end position="21"/>
    </location>
</feature>
<evidence type="ECO:0000256" key="9">
    <source>
        <dbReference type="ARBA" id="ARBA00022801"/>
    </source>
</evidence>
<evidence type="ECO:0000313" key="20">
    <source>
        <dbReference type="Proteomes" id="UP000288716"/>
    </source>
</evidence>
<name>A0A443SI71_9ACAR</name>
<comment type="cofactor">
    <cofactor evidence="2">
        <name>Ca(2+)</name>
        <dbReference type="ChEBI" id="CHEBI:29108"/>
    </cofactor>
</comment>
<reference evidence="19 20" key="1">
    <citation type="journal article" date="2018" name="Gigascience">
        <title>Genomes of trombidid mites reveal novel predicted allergens and laterally-transferred genes associated with secondary metabolism.</title>
        <authorList>
            <person name="Dong X."/>
            <person name="Chaisiri K."/>
            <person name="Xia D."/>
            <person name="Armstrong S.D."/>
            <person name="Fang Y."/>
            <person name="Donnelly M.J."/>
            <person name="Kadowaki T."/>
            <person name="McGarry J.W."/>
            <person name="Darby A.C."/>
            <person name="Makepeace B.L."/>
        </authorList>
    </citation>
    <scope>NUCLEOTIDE SEQUENCE [LARGE SCALE GENOMIC DNA]</scope>
    <source>
        <strain evidence="19">UoL-UT</strain>
    </source>
</reference>
<evidence type="ECO:0000256" key="16">
    <source>
        <dbReference type="SAM" id="MobiDB-lite"/>
    </source>
</evidence>
<protein>
    <recommendedName>
        <fullName evidence="6">Phospholipase A2</fullName>
        <ecNumber evidence="5">3.1.1.4</ecNumber>
    </recommendedName>
    <alternativeName>
        <fullName evidence="15">Phosphatidylcholine 2-acylhydrolase</fullName>
    </alternativeName>
</protein>
<evidence type="ECO:0000256" key="1">
    <source>
        <dbReference type="ARBA" id="ARBA00001604"/>
    </source>
</evidence>
<dbReference type="GO" id="GO:0046872">
    <property type="term" value="F:metal ion binding"/>
    <property type="evidence" value="ECO:0007669"/>
    <property type="project" value="UniProtKB-KW"/>
</dbReference>
<comment type="similarity">
    <text evidence="4">Belongs to the phospholipase A2 family. Group III subfamily.</text>
</comment>
<proteinExistence type="inferred from homology"/>
<dbReference type="SUPFAM" id="SSF48619">
    <property type="entry name" value="Phospholipase A2, PLA2"/>
    <property type="match status" value="1"/>
</dbReference>
<comment type="catalytic activity">
    <reaction evidence="1">
        <text>a 1,2-diacyl-sn-glycero-3-phosphocholine + H2O = a 1-acyl-sn-glycero-3-phosphocholine + a fatty acid + H(+)</text>
        <dbReference type="Rhea" id="RHEA:15801"/>
        <dbReference type="ChEBI" id="CHEBI:15377"/>
        <dbReference type="ChEBI" id="CHEBI:15378"/>
        <dbReference type="ChEBI" id="CHEBI:28868"/>
        <dbReference type="ChEBI" id="CHEBI:57643"/>
        <dbReference type="ChEBI" id="CHEBI:58168"/>
        <dbReference type="EC" id="3.1.1.4"/>
    </reaction>
</comment>
<dbReference type="EC" id="3.1.1.4" evidence="5"/>
<evidence type="ECO:0000256" key="13">
    <source>
        <dbReference type="ARBA" id="ARBA00023145"/>
    </source>
</evidence>
<feature type="compositionally biased region" description="Polar residues" evidence="16">
    <location>
        <begin position="88"/>
        <end position="110"/>
    </location>
</feature>
<keyword evidence="11" id="KW-0442">Lipid degradation</keyword>
<feature type="region of interest" description="Disordered" evidence="16">
    <location>
        <begin position="70"/>
        <end position="110"/>
    </location>
</feature>
<evidence type="ECO:0000256" key="2">
    <source>
        <dbReference type="ARBA" id="ARBA00001913"/>
    </source>
</evidence>
<dbReference type="VEuPathDB" id="VectorBase:LDEU004813"/>
<comment type="subcellular location">
    <subcellularLocation>
        <location evidence="3">Secreted</location>
    </subcellularLocation>
</comment>
<dbReference type="GO" id="GO:0005576">
    <property type="term" value="C:extracellular region"/>
    <property type="evidence" value="ECO:0007669"/>
    <property type="project" value="UniProtKB-SubCell"/>
</dbReference>
<dbReference type="OrthoDB" id="6501032at2759"/>
<sequence length="358" mass="41425">MNLCCSIAALVALTSIRVLHAQQLNYLTLYVINRKPVDGETHVYNSFVDFSPLNDTEFVEVPTNYAPIRRKTTFVQQNSSKDTRKPVNRNSTKVSSDTNQTPKWPFKSNPTTVKQTEEITNNIHTPNENFKIIALCDKTLAILDYSNGGDYLNDCELFDLEKNPETAFRKAHKLDLPIQQVDFKTMKDTINRCRELTQQIIPIKSIEENKVDLNQTDDSWGLWRGLIPGTKWCGLGDTAKDYYDLGEKRDIDLCCRAHDHCPIRLKAFRYGYGLINFSFYTKSHCECDEDFHRCLKKQPDDFAATLGNFYFNIMKIQCIKEDNSTICLEKKMINGREECLHFRPTLKHMKFSQPNLSF</sequence>
<keyword evidence="17" id="KW-0732">Signal</keyword>
<dbReference type="GO" id="GO:0050482">
    <property type="term" value="P:arachidonate secretion"/>
    <property type="evidence" value="ECO:0007669"/>
    <property type="project" value="InterPro"/>
</dbReference>
<dbReference type="Gene3D" id="1.20.90.10">
    <property type="entry name" value="Phospholipase A2 domain"/>
    <property type="match status" value="1"/>
</dbReference>
<evidence type="ECO:0000256" key="6">
    <source>
        <dbReference type="ARBA" id="ARBA00021721"/>
    </source>
</evidence>
<keyword evidence="10" id="KW-0106">Calcium</keyword>
<keyword evidence="13" id="KW-0865">Zymogen</keyword>
<dbReference type="PROSITE" id="PS00118">
    <property type="entry name" value="PA2_HIS"/>
    <property type="match status" value="1"/>
</dbReference>
<dbReference type="InterPro" id="IPR036444">
    <property type="entry name" value="PLipase_A2_dom_sf"/>
</dbReference>
<evidence type="ECO:0000256" key="7">
    <source>
        <dbReference type="ARBA" id="ARBA00022525"/>
    </source>
</evidence>
<dbReference type="PANTHER" id="PTHR12253">
    <property type="entry name" value="RH14732P"/>
    <property type="match status" value="1"/>
</dbReference>